<name>E9HJC2_DAPPU</name>
<evidence type="ECO:0000256" key="1">
    <source>
        <dbReference type="SAM" id="MobiDB-lite"/>
    </source>
</evidence>
<dbReference type="InParanoid" id="E9HJC2"/>
<evidence type="ECO:0000256" key="2">
    <source>
        <dbReference type="SAM" id="Phobius"/>
    </source>
</evidence>
<keyword evidence="2" id="KW-0812">Transmembrane</keyword>
<proteinExistence type="predicted"/>
<keyword evidence="4" id="KW-1185">Reference proteome</keyword>
<protein>
    <submittedName>
        <fullName evidence="3">Uncharacterized protein</fullName>
    </submittedName>
</protein>
<accession>E9HJC2</accession>
<dbReference type="EMBL" id="GL732661">
    <property type="protein sequence ID" value="EFX68146.1"/>
    <property type="molecule type" value="Genomic_DNA"/>
</dbReference>
<feature type="region of interest" description="Disordered" evidence="1">
    <location>
        <begin position="99"/>
        <end position="149"/>
    </location>
</feature>
<feature type="compositionally biased region" description="Pro residues" evidence="1">
    <location>
        <begin position="121"/>
        <end position="131"/>
    </location>
</feature>
<keyword evidence="2" id="KW-0472">Membrane</keyword>
<evidence type="ECO:0000313" key="3">
    <source>
        <dbReference type="EMBL" id="EFX68146.1"/>
    </source>
</evidence>
<dbReference type="AlphaFoldDB" id="E9HJC2"/>
<gene>
    <name evidence="3" type="ORF">DAPPUDRAFT_330360</name>
</gene>
<dbReference type="HOGENOM" id="CLU_1186066_0_0_1"/>
<sequence length="234" mass="25665">MVSTSFSNDSSIRCGKTVNKEFKRNRDGLELSREFSERFKGVAGRRRLTEIRARYAFDPPQRPFVTGLSKPGMFLEFTAIGAFTLAELAQETNTADRFKISRSVEPGDGKDTICDSKIQLPAPPQPRPAPPASASKATPSTNSTGKKDSTVVNISNAAPISVRLYNTPQTIKTLADLDGFLWIGCVAWYNVVDPNYNIGYLPAAIIMAFFTGVDMFFAGVTGKMIAEQSFYNPL</sequence>
<evidence type="ECO:0000313" key="4">
    <source>
        <dbReference type="Proteomes" id="UP000000305"/>
    </source>
</evidence>
<dbReference type="KEGG" id="dpx:DAPPUDRAFT_330360"/>
<organism evidence="3 4">
    <name type="scientific">Daphnia pulex</name>
    <name type="common">Water flea</name>
    <dbReference type="NCBI Taxonomy" id="6669"/>
    <lineage>
        <taxon>Eukaryota</taxon>
        <taxon>Metazoa</taxon>
        <taxon>Ecdysozoa</taxon>
        <taxon>Arthropoda</taxon>
        <taxon>Crustacea</taxon>
        <taxon>Branchiopoda</taxon>
        <taxon>Diplostraca</taxon>
        <taxon>Cladocera</taxon>
        <taxon>Anomopoda</taxon>
        <taxon>Daphniidae</taxon>
        <taxon>Daphnia</taxon>
    </lineage>
</organism>
<reference evidence="3 4" key="1">
    <citation type="journal article" date="2011" name="Science">
        <title>The ecoresponsive genome of Daphnia pulex.</title>
        <authorList>
            <person name="Colbourne J.K."/>
            <person name="Pfrender M.E."/>
            <person name="Gilbert D."/>
            <person name="Thomas W.K."/>
            <person name="Tucker A."/>
            <person name="Oakley T.H."/>
            <person name="Tokishita S."/>
            <person name="Aerts A."/>
            <person name="Arnold G.J."/>
            <person name="Basu M.K."/>
            <person name="Bauer D.J."/>
            <person name="Caceres C.E."/>
            <person name="Carmel L."/>
            <person name="Casola C."/>
            <person name="Choi J.H."/>
            <person name="Detter J.C."/>
            <person name="Dong Q."/>
            <person name="Dusheyko S."/>
            <person name="Eads B.D."/>
            <person name="Frohlich T."/>
            <person name="Geiler-Samerotte K.A."/>
            <person name="Gerlach D."/>
            <person name="Hatcher P."/>
            <person name="Jogdeo S."/>
            <person name="Krijgsveld J."/>
            <person name="Kriventseva E.V."/>
            <person name="Kultz D."/>
            <person name="Laforsch C."/>
            <person name="Lindquist E."/>
            <person name="Lopez J."/>
            <person name="Manak J.R."/>
            <person name="Muller J."/>
            <person name="Pangilinan J."/>
            <person name="Patwardhan R.P."/>
            <person name="Pitluck S."/>
            <person name="Pritham E.J."/>
            <person name="Rechtsteiner A."/>
            <person name="Rho M."/>
            <person name="Rogozin I.B."/>
            <person name="Sakarya O."/>
            <person name="Salamov A."/>
            <person name="Schaack S."/>
            <person name="Shapiro H."/>
            <person name="Shiga Y."/>
            <person name="Skalitzky C."/>
            <person name="Smith Z."/>
            <person name="Souvorov A."/>
            <person name="Sung W."/>
            <person name="Tang Z."/>
            <person name="Tsuchiya D."/>
            <person name="Tu H."/>
            <person name="Vos H."/>
            <person name="Wang M."/>
            <person name="Wolf Y.I."/>
            <person name="Yamagata H."/>
            <person name="Yamada T."/>
            <person name="Ye Y."/>
            <person name="Shaw J.R."/>
            <person name="Andrews J."/>
            <person name="Crease T.J."/>
            <person name="Tang H."/>
            <person name="Lucas S.M."/>
            <person name="Robertson H.M."/>
            <person name="Bork P."/>
            <person name="Koonin E.V."/>
            <person name="Zdobnov E.M."/>
            <person name="Grigoriev I.V."/>
            <person name="Lynch M."/>
            <person name="Boore J.L."/>
        </authorList>
    </citation>
    <scope>NUCLEOTIDE SEQUENCE [LARGE SCALE GENOMIC DNA]</scope>
</reference>
<feature type="compositionally biased region" description="Basic and acidic residues" evidence="1">
    <location>
        <begin position="105"/>
        <end position="114"/>
    </location>
</feature>
<dbReference type="Proteomes" id="UP000000305">
    <property type="component" value="Unassembled WGS sequence"/>
</dbReference>
<feature type="transmembrane region" description="Helical" evidence="2">
    <location>
        <begin position="198"/>
        <end position="220"/>
    </location>
</feature>
<feature type="compositionally biased region" description="Low complexity" evidence="1">
    <location>
        <begin position="132"/>
        <end position="144"/>
    </location>
</feature>
<keyword evidence="2" id="KW-1133">Transmembrane helix</keyword>